<keyword evidence="1" id="KW-0539">Nucleus</keyword>
<proteinExistence type="predicted"/>
<dbReference type="GO" id="GO:0045944">
    <property type="term" value="P:positive regulation of transcription by RNA polymerase II"/>
    <property type="evidence" value="ECO:0007669"/>
    <property type="project" value="TreeGrafter"/>
</dbReference>
<comment type="caution">
    <text evidence="4">The sequence shown here is derived from an EMBL/GenBank/DDBJ whole genome shotgun (WGS) entry which is preliminary data.</text>
</comment>
<feature type="compositionally biased region" description="Low complexity" evidence="2">
    <location>
        <begin position="39"/>
        <end position="62"/>
    </location>
</feature>
<reference evidence="4" key="1">
    <citation type="journal article" date="2019" name="G3 (Bethesda)">
        <title>Genome Assemblies of Two Rare Opportunistic Yeast Pathogens: Diutina rugosa (syn. Candida rugosa) and Trichomonascus ciferrii (syn. Candida ciferrii).</title>
        <authorList>
            <person name="Mixao V."/>
            <person name="Saus E."/>
            <person name="Hansen A.P."/>
            <person name="Lass-Florl C."/>
            <person name="Gabaldon T."/>
        </authorList>
    </citation>
    <scope>NUCLEOTIDE SEQUENCE</scope>
    <source>
        <strain evidence="4">CBS 4856</strain>
    </source>
</reference>
<accession>A0A642V735</accession>
<keyword evidence="5" id="KW-1185">Reference proteome</keyword>
<dbReference type="AlphaFoldDB" id="A0A642V735"/>
<dbReference type="GO" id="GO:0003700">
    <property type="term" value="F:DNA-binding transcription factor activity"/>
    <property type="evidence" value="ECO:0007669"/>
    <property type="project" value="TreeGrafter"/>
</dbReference>
<feature type="compositionally biased region" description="Low complexity" evidence="2">
    <location>
        <begin position="498"/>
        <end position="518"/>
    </location>
</feature>
<organism evidence="4 5">
    <name type="scientific">Trichomonascus ciferrii</name>
    <dbReference type="NCBI Taxonomy" id="44093"/>
    <lineage>
        <taxon>Eukaryota</taxon>
        <taxon>Fungi</taxon>
        <taxon>Dikarya</taxon>
        <taxon>Ascomycota</taxon>
        <taxon>Saccharomycotina</taxon>
        <taxon>Dipodascomycetes</taxon>
        <taxon>Dipodascales</taxon>
        <taxon>Trichomonascaceae</taxon>
        <taxon>Trichomonascus</taxon>
        <taxon>Trichomonascus ciferrii complex</taxon>
    </lineage>
</organism>
<feature type="region of interest" description="Disordered" evidence="2">
    <location>
        <begin position="459"/>
        <end position="527"/>
    </location>
</feature>
<dbReference type="OrthoDB" id="2534600at2759"/>
<dbReference type="Proteomes" id="UP000761534">
    <property type="component" value="Unassembled WGS sequence"/>
</dbReference>
<dbReference type="EMBL" id="SWFS01000131">
    <property type="protein sequence ID" value="KAA8915900.1"/>
    <property type="molecule type" value="Genomic_DNA"/>
</dbReference>
<evidence type="ECO:0000256" key="1">
    <source>
        <dbReference type="ARBA" id="ARBA00023242"/>
    </source>
</evidence>
<dbReference type="Pfam" id="PF04082">
    <property type="entry name" value="Fungal_trans"/>
    <property type="match status" value="1"/>
</dbReference>
<dbReference type="InterPro" id="IPR007219">
    <property type="entry name" value="XnlR_reg_dom"/>
</dbReference>
<evidence type="ECO:0000259" key="3">
    <source>
        <dbReference type="SMART" id="SM00906"/>
    </source>
</evidence>
<dbReference type="PANTHER" id="PTHR47655">
    <property type="entry name" value="QUINIC ACID UTILIZATION ACTIVATOR"/>
    <property type="match status" value="1"/>
</dbReference>
<feature type="region of interest" description="Disordered" evidence="2">
    <location>
        <begin position="31"/>
        <end position="62"/>
    </location>
</feature>
<dbReference type="GO" id="GO:0006351">
    <property type="term" value="P:DNA-templated transcription"/>
    <property type="evidence" value="ECO:0007669"/>
    <property type="project" value="InterPro"/>
</dbReference>
<dbReference type="SMART" id="SM00906">
    <property type="entry name" value="Fungal_trans"/>
    <property type="match status" value="1"/>
</dbReference>
<dbReference type="PANTHER" id="PTHR47655:SF2">
    <property type="entry name" value="QUINIC ACID UTILIZATION ACTIVATOR"/>
    <property type="match status" value="1"/>
</dbReference>
<sequence>MQLQPLTSDELKNLWKGSTVSKSLENETISLGKGESRKPAAALSSPAPSTAPGTPTTCTSGSTTAKSLISDVPPADRGVFLETYQCFVHCWFPIVNKAKLGIWIHSKDASLDSDQQMLLYTIFRLCMVDESLRFEQWDAFNDHVTAFLSKCVVEATARLERIQALLLSSLIYANEDNWDVAWLILGVAVRLGYQQELNRFDNSIFHKRTWYACCIIDTLISAQVGKVPHVSSEDFYADPLPFDGVEEWELWKPLFNQVQWNAEPARSLSIYNALFPLVGILNKLIHHINRPTFQVRTNAQRSMTYNELSSSLQLWSRNLPDHCDIAHMANSIETLSPQKAYLLLFFSTVNCLLYLFNDTKGYEAVHQDSRFLFPPEKLPELSTRLLVHITDTLLLGRKSPFFEYHATTCLSLAMKYNIVDQLTINNKPISHVFLERGWVKPSRINRQYFNDPTFPIRYPPAQLAQHPKRPPVPIDPSTSTTTQFPQLQPPSAPSTNLPQQPMPEEQQQRPHPVQGQQQDAYWDNSKMAELFDINKEENRSKDVPEFLHNLGLF</sequence>
<gene>
    <name evidence="4" type="ORF">TRICI_001914</name>
</gene>
<dbReference type="VEuPathDB" id="FungiDB:TRICI_001914"/>
<feature type="compositionally biased region" description="Polar residues" evidence="2">
    <location>
        <begin position="476"/>
        <end position="486"/>
    </location>
</feature>
<dbReference type="GO" id="GO:0008270">
    <property type="term" value="F:zinc ion binding"/>
    <property type="evidence" value="ECO:0007669"/>
    <property type="project" value="InterPro"/>
</dbReference>
<name>A0A642V735_9ASCO</name>
<feature type="domain" description="Xylanolytic transcriptional activator regulatory" evidence="3">
    <location>
        <begin position="181"/>
        <end position="247"/>
    </location>
</feature>
<evidence type="ECO:0000313" key="4">
    <source>
        <dbReference type="EMBL" id="KAA8915900.1"/>
    </source>
</evidence>
<dbReference type="GO" id="GO:0003677">
    <property type="term" value="F:DNA binding"/>
    <property type="evidence" value="ECO:0007669"/>
    <property type="project" value="InterPro"/>
</dbReference>
<dbReference type="InterPro" id="IPR052783">
    <property type="entry name" value="Metabolic/Drug-Res_Regulator"/>
</dbReference>
<dbReference type="CDD" id="cd12148">
    <property type="entry name" value="fungal_TF_MHR"/>
    <property type="match status" value="1"/>
</dbReference>
<evidence type="ECO:0000313" key="5">
    <source>
        <dbReference type="Proteomes" id="UP000761534"/>
    </source>
</evidence>
<protein>
    <recommendedName>
        <fullName evidence="3">Xylanolytic transcriptional activator regulatory domain-containing protein</fullName>
    </recommendedName>
</protein>
<evidence type="ECO:0000256" key="2">
    <source>
        <dbReference type="SAM" id="MobiDB-lite"/>
    </source>
</evidence>